<gene>
    <name evidence="5" type="primary">adcA</name>
    <name evidence="5" type="ORF">EAL2_c17320</name>
</gene>
<dbReference type="Pfam" id="PF01297">
    <property type="entry name" value="ZnuA"/>
    <property type="match status" value="1"/>
</dbReference>
<dbReference type="PANTHER" id="PTHR42953">
    <property type="entry name" value="HIGH-AFFINITY ZINC UPTAKE SYSTEM PROTEIN ZNUA-RELATED"/>
    <property type="match status" value="1"/>
</dbReference>
<evidence type="ECO:0000313" key="5">
    <source>
        <dbReference type="EMBL" id="AHM57027.1"/>
    </source>
</evidence>
<evidence type="ECO:0000256" key="1">
    <source>
        <dbReference type="ARBA" id="ARBA00011028"/>
    </source>
</evidence>
<dbReference type="InterPro" id="IPR050492">
    <property type="entry name" value="Bact_metal-bind_prot9"/>
</dbReference>
<dbReference type="SUPFAM" id="SSF53807">
    <property type="entry name" value="Helical backbone' metal receptor"/>
    <property type="match status" value="1"/>
</dbReference>
<reference evidence="5 6" key="1">
    <citation type="journal article" date="2014" name="Genome Announc.">
        <title>Complete Genome Sequence of Amino Acid-Utilizing Eubacterium acidaminophilum al-2 (DSM 3953).</title>
        <authorList>
            <person name="Poehlein A."/>
            <person name="Andreesen J.R."/>
            <person name="Daniel R."/>
        </authorList>
    </citation>
    <scope>NUCLEOTIDE SEQUENCE [LARGE SCALE GENOMIC DNA]</scope>
    <source>
        <strain evidence="5 6">DSM 3953</strain>
    </source>
</reference>
<evidence type="ECO:0000313" key="6">
    <source>
        <dbReference type="Proteomes" id="UP000019591"/>
    </source>
</evidence>
<accession>W8TLF7</accession>
<dbReference type="HOGENOM" id="CLU_016838_1_0_9"/>
<evidence type="ECO:0000256" key="2">
    <source>
        <dbReference type="ARBA" id="ARBA00022448"/>
    </source>
</evidence>
<keyword evidence="6" id="KW-1185">Reference proteome</keyword>
<feature type="signal peptide" evidence="4">
    <location>
        <begin position="1"/>
        <end position="23"/>
    </location>
</feature>
<dbReference type="GO" id="GO:0046872">
    <property type="term" value="F:metal ion binding"/>
    <property type="evidence" value="ECO:0007669"/>
    <property type="project" value="InterPro"/>
</dbReference>
<dbReference type="AlphaFoldDB" id="W8TLF7"/>
<protein>
    <submittedName>
        <fullName evidence="5">ABC-type metal ion transport system, periplas mic component AdcA</fullName>
    </submittedName>
</protein>
<proteinExistence type="inferred from homology"/>
<dbReference type="GO" id="GO:0030001">
    <property type="term" value="P:metal ion transport"/>
    <property type="evidence" value="ECO:0007669"/>
    <property type="project" value="InterPro"/>
</dbReference>
<comment type="similarity">
    <text evidence="1">Belongs to the bacterial solute-binding protein 9 family.</text>
</comment>
<dbReference type="InterPro" id="IPR006127">
    <property type="entry name" value="ZnuA-like"/>
</dbReference>
<dbReference type="PATRIC" id="fig|1286171.3.peg.1691"/>
<feature type="chain" id="PRO_5038936936" evidence="4">
    <location>
        <begin position="24"/>
        <end position="305"/>
    </location>
</feature>
<dbReference type="eggNOG" id="COG0803">
    <property type="taxonomic scope" value="Bacteria"/>
</dbReference>
<dbReference type="PANTHER" id="PTHR42953:SF3">
    <property type="entry name" value="HIGH-AFFINITY ZINC UPTAKE SYSTEM PROTEIN ZNUA"/>
    <property type="match status" value="1"/>
</dbReference>
<keyword evidence="3 4" id="KW-0732">Signal</keyword>
<organism evidence="5 6">
    <name type="scientific">Peptoclostridium acidaminophilum DSM 3953</name>
    <dbReference type="NCBI Taxonomy" id="1286171"/>
    <lineage>
        <taxon>Bacteria</taxon>
        <taxon>Bacillati</taxon>
        <taxon>Bacillota</taxon>
        <taxon>Clostridia</taxon>
        <taxon>Peptostreptococcales</taxon>
        <taxon>Peptoclostridiaceae</taxon>
        <taxon>Peptoclostridium</taxon>
    </lineage>
</organism>
<sequence>MLSGKKLLILLLAFAAAIFSACGQDESVKSQKPVIAVSIPPQEEFIRAIAGDSVAIVTIIPPGSSPETYQPSPKQMQLFSSASIYFAMGVPAEEANILPKARELNPDAKVVRLDDEVKKIYPELKISGHAHEDGEEIHEEGEALSRDPHIWMSPKRVIVMLDVMASELSMLYPENSDLYSSNAKSYKKKLIQLDASIKSELSIAKQKEFIIYHPSLGYFANDYGLTMIAVESEGKDATARQLQYIVDLAKERGIKVIFHQAEIASAQSRTLADEIGGKVVEITPLSADYIKNMEKIAATFKEVLE</sequence>
<keyword evidence="2" id="KW-0813">Transport</keyword>
<dbReference type="Gene3D" id="3.40.50.1980">
    <property type="entry name" value="Nitrogenase molybdenum iron protein domain"/>
    <property type="match status" value="2"/>
</dbReference>
<dbReference type="STRING" id="1286171.EAL2_c17320"/>
<dbReference type="RefSeq" id="WP_025435990.1">
    <property type="nucleotide sequence ID" value="NZ_CP007452.1"/>
</dbReference>
<dbReference type="KEGG" id="eac:EAL2_c17320"/>
<dbReference type="EMBL" id="CP007452">
    <property type="protein sequence ID" value="AHM57027.1"/>
    <property type="molecule type" value="Genomic_DNA"/>
</dbReference>
<dbReference type="Proteomes" id="UP000019591">
    <property type="component" value="Chromosome"/>
</dbReference>
<evidence type="ECO:0000256" key="3">
    <source>
        <dbReference type="ARBA" id="ARBA00022729"/>
    </source>
</evidence>
<evidence type="ECO:0000256" key="4">
    <source>
        <dbReference type="SAM" id="SignalP"/>
    </source>
</evidence>
<dbReference type="PROSITE" id="PS51257">
    <property type="entry name" value="PROKAR_LIPOPROTEIN"/>
    <property type="match status" value="1"/>
</dbReference>
<dbReference type="OrthoDB" id="9810636at2"/>
<name>W8TLF7_PEPAC</name>